<keyword evidence="3" id="KW-0472">Membrane</keyword>
<keyword evidence="7" id="KW-1185">Reference proteome</keyword>
<reference evidence="6" key="1">
    <citation type="submission" date="2021-01" db="UniProtKB">
        <authorList>
            <consortium name="EnsemblPlants"/>
        </authorList>
    </citation>
    <scope>IDENTIFICATION</scope>
</reference>
<dbReference type="PROSITE" id="PS50011">
    <property type="entry name" value="PROTEIN_KINASE_DOM"/>
    <property type="match status" value="1"/>
</dbReference>
<name>A0A7N0TJY5_KALFE</name>
<evidence type="ECO:0000256" key="3">
    <source>
        <dbReference type="ARBA" id="ARBA00023136"/>
    </source>
</evidence>
<keyword evidence="4" id="KW-0449">Lipoprotein</keyword>
<comment type="subcellular location">
    <subcellularLocation>
        <location evidence="1">Cell membrane</location>
        <topology evidence="1">Lipid-anchor</topology>
    </subcellularLocation>
</comment>
<evidence type="ECO:0000256" key="1">
    <source>
        <dbReference type="ARBA" id="ARBA00004193"/>
    </source>
</evidence>
<feature type="domain" description="Protein kinase" evidence="5">
    <location>
        <begin position="1"/>
        <end position="74"/>
    </location>
</feature>
<evidence type="ECO:0000256" key="4">
    <source>
        <dbReference type="ARBA" id="ARBA00023288"/>
    </source>
</evidence>
<dbReference type="GO" id="GO:0004674">
    <property type="term" value="F:protein serine/threonine kinase activity"/>
    <property type="evidence" value="ECO:0007669"/>
    <property type="project" value="UniProtKB-KW"/>
</dbReference>
<dbReference type="Gramene" id="Kaladp0039s0141.1.v1.1">
    <property type="protein sequence ID" value="Kaladp0039s0141.1.v1.1.CDS.1"/>
    <property type="gene ID" value="Kaladp0039s0141.v1.1"/>
</dbReference>
<dbReference type="PANTHER" id="PTHR47985:SF44">
    <property type="entry name" value="SERINE_THREONINE-PROTEIN KINASE PBS1"/>
    <property type="match status" value="1"/>
</dbReference>
<dbReference type="AlphaFoldDB" id="A0A7N0TJY5"/>
<organism evidence="6 7">
    <name type="scientific">Kalanchoe fedtschenkoi</name>
    <name type="common">Lavender scallops</name>
    <name type="synonym">South American air plant</name>
    <dbReference type="NCBI Taxonomy" id="63787"/>
    <lineage>
        <taxon>Eukaryota</taxon>
        <taxon>Viridiplantae</taxon>
        <taxon>Streptophyta</taxon>
        <taxon>Embryophyta</taxon>
        <taxon>Tracheophyta</taxon>
        <taxon>Spermatophyta</taxon>
        <taxon>Magnoliopsida</taxon>
        <taxon>eudicotyledons</taxon>
        <taxon>Gunneridae</taxon>
        <taxon>Pentapetalae</taxon>
        <taxon>Saxifragales</taxon>
        <taxon>Crassulaceae</taxon>
        <taxon>Kalanchoe</taxon>
    </lineage>
</organism>
<accession>A0A7N0TJY5</accession>
<dbReference type="GO" id="GO:0005886">
    <property type="term" value="C:plasma membrane"/>
    <property type="evidence" value="ECO:0007669"/>
    <property type="project" value="UniProtKB-SubCell"/>
</dbReference>
<keyword evidence="2" id="KW-0418">Kinase</keyword>
<dbReference type="InterPro" id="IPR011009">
    <property type="entry name" value="Kinase-like_dom_sf"/>
</dbReference>
<protein>
    <recommendedName>
        <fullName evidence="5">Protein kinase domain-containing protein</fullName>
    </recommendedName>
</protein>
<dbReference type="Proteomes" id="UP000594263">
    <property type="component" value="Unplaced"/>
</dbReference>
<keyword evidence="2" id="KW-0723">Serine/threonine-protein kinase</keyword>
<dbReference type="EnsemblPlants" id="Kaladp0039s0141.1.v1.1">
    <property type="protein sequence ID" value="Kaladp0039s0141.1.v1.1.CDS.1"/>
    <property type="gene ID" value="Kaladp0039s0141.v1.1"/>
</dbReference>
<dbReference type="InterPro" id="IPR000719">
    <property type="entry name" value="Prot_kinase_dom"/>
</dbReference>
<evidence type="ECO:0000259" key="5">
    <source>
        <dbReference type="PROSITE" id="PS50011"/>
    </source>
</evidence>
<dbReference type="OMA" id="LNSYCRN"/>
<evidence type="ECO:0000313" key="6">
    <source>
        <dbReference type="EnsemblPlants" id="Kaladp0039s0141.1.v1.1.CDS.1"/>
    </source>
</evidence>
<proteinExistence type="predicted"/>
<evidence type="ECO:0000256" key="2">
    <source>
        <dbReference type="ARBA" id="ARBA00022527"/>
    </source>
</evidence>
<dbReference type="Gene3D" id="1.10.510.10">
    <property type="entry name" value="Transferase(Phosphotransferase) domain 1"/>
    <property type="match status" value="1"/>
</dbReference>
<sequence length="74" mass="8480">MRRPNQRKRKAIGFAYVHKGTDFQISFLDFKSSNILLDKDWNAKLSDFGKQRLGPIDGLSCLNSYCRNNGLCNP</sequence>
<keyword evidence="2" id="KW-0808">Transferase</keyword>
<dbReference type="SUPFAM" id="SSF56112">
    <property type="entry name" value="Protein kinase-like (PK-like)"/>
    <property type="match status" value="1"/>
</dbReference>
<dbReference type="PANTHER" id="PTHR47985">
    <property type="entry name" value="OS07G0668900 PROTEIN"/>
    <property type="match status" value="1"/>
</dbReference>
<dbReference type="GO" id="GO:0005524">
    <property type="term" value="F:ATP binding"/>
    <property type="evidence" value="ECO:0007669"/>
    <property type="project" value="InterPro"/>
</dbReference>
<evidence type="ECO:0000313" key="7">
    <source>
        <dbReference type="Proteomes" id="UP000594263"/>
    </source>
</evidence>